<organism evidence="9 10">
    <name type="scientific">Streptomyces cinnamoneus</name>
    <name type="common">Streptoverticillium cinnamoneum</name>
    <dbReference type="NCBI Taxonomy" id="53446"/>
    <lineage>
        <taxon>Bacteria</taxon>
        <taxon>Bacillati</taxon>
        <taxon>Actinomycetota</taxon>
        <taxon>Actinomycetes</taxon>
        <taxon>Kitasatosporales</taxon>
        <taxon>Streptomycetaceae</taxon>
        <taxon>Streptomyces</taxon>
        <taxon>Streptomyces cinnamoneus group</taxon>
    </lineage>
</organism>
<keyword evidence="7" id="KW-0732">Signal</keyword>
<dbReference type="GO" id="GO:0005576">
    <property type="term" value="C:extracellular region"/>
    <property type="evidence" value="ECO:0007669"/>
    <property type="project" value="UniProtKB-SubCell"/>
</dbReference>
<evidence type="ECO:0000313" key="10">
    <source>
        <dbReference type="Proteomes" id="UP000222531"/>
    </source>
</evidence>
<evidence type="ECO:0000256" key="7">
    <source>
        <dbReference type="SAM" id="SignalP"/>
    </source>
</evidence>
<evidence type="ECO:0000256" key="5">
    <source>
        <dbReference type="ARBA" id="ARBA00022900"/>
    </source>
</evidence>
<dbReference type="InterPro" id="IPR036819">
    <property type="entry name" value="Subtilisin_inhibitor-like_sf"/>
</dbReference>
<dbReference type="Gene3D" id="3.30.350.10">
    <property type="entry name" value="Subtilisin inhibitor-like"/>
    <property type="match status" value="1"/>
</dbReference>
<dbReference type="Pfam" id="PF00720">
    <property type="entry name" value="SSI"/>
    <property type="match status" value="1"/>
</dbReference>
<dbReference type="EMBL" id="NHZO01000148">
    <property type="protein sequence ID" value="PHQ50578.1"/>
    <property type="molecule type" value="Genomic_DNA"/>
</dbReference>
<gene>
    <name evidence="9" type="ORF">BLA24_17370</name>
</gene>
<dbReference type="InterPro" id="IPR023549">
    <property type="entry name" value="Subtilisin_inhibitor"/>
</dbReference>
<dbReference type="PROSITE" id="PS51318">
    <property type="entry name" value="TAT"/>
    <property type="match status" value="1"/>
</dbReference>
<feature type="chain" id="PRO_5044380945" description="Subtilisin inhibitor domain-containing protein" evidence="7">
    <location>
        <begin position="31"/>
        <end position="155"/>
    </location>
</feature>
<comment type="subcellular location">
    <subcellularLocation>
        <location evidence="1">Secreted</location>
    </subcellularLocation>
</comment>
<dbReference type="Proteomes" id="UP000222531">
    <property type="component" value="Unassembled WGS sequence"/>
</dbReference>
<accession>A0A2G1XH61</accession>
<name>A0A2G1XH61_STRCJ</name>
<feature type="signal peptide" evidence="7">
    <location>
        <begin position="1"/>
        <end position="30"/>
    </location>
</feature>
<dbReference type="InterPro" id="IPR020054">
    <property type="entry name" value="Prot_inh_SSI_I16_CS"/>
</dbReference>
<comment type="caution">
    <text evidence="9">The sequence shown here is derived from an EMBL/GenBank/DDBJ whole genome shotgun (WGS) entry which is preliminary data.</text>
</comment>
<dbReference type="PROSITE" id="PS00999">
    <property type="entry name" value="SSI"/>
    <property type="match status" value="1"/>
</dbReference>
<dbReference type="RefSeq" id="WP_099199872.1">
    <property type="nucleotide sequence ID" value="NZ_JBIRXA010000005.1"/>
</dbReference>
<comment type="similarity">
    <text evidence="2">Belongs to the protease inhibitor I16 (SSI) family.</text>
</comment>
<keyword evidence="10" id="KW-1185">Reference proteome</keyword>
<proteinExistence type="inferred from homology"/>
<sequence>MSLLRRPALAALPALAAALAPALLAVPAVAAPIPLDGLDGADHLTITVADSGRRPRTYELYCHPSGGTHPRAREACDQLDGQSQWGRDMFAPVPEGQMCTMIYGGPERAHVAGSWAGRPVNADFKRTNGCEVARWNKFSLLFGESKGSPKETPQG</sequence>
<dbReference type="OrthoDB" id="3427327at2"/>
<evidence type="ECO:0000256" key="2">
    <source>
        <dbReference type="ARBA" id="ARBA00010472"/>
    </source>
</evidence>
<keyword evidence="4" id="KW-0646">Protease inhibitor</keyword>
<evidence type="ECO:0000259" key="8">
    <source>
        <dbReference type="Pfam" id="PF00720"/>
    </source>
</evidence>
<keyword evidence="6" id="KW-1015">Disulfide bond</keyword>
<dbReference type="InterPro" id="IPR006311">
    <property type="entry name" value="TAT_signal"/>
</dbReference>
<protein>
    <recommendedName>
        <fullName evidence="8">Subtilisin inhibitor domain-containing protein</fullName>
    </recommendedName>
</protein>
<evidence type="ECO:0000256" key="4">
    <source>
        <dbReference type="ARBA" id="ARBA00022690"/>
    </source>
</evidence>
<keyword evidence="5" id="KW-0722">Serine protease inhibitor</keyword>
<evidence type="ECO:0000256" key="1">
    <source>
        <dbReference type="ARBA" id="ARBA00004613"/>
    </source>
</evidence>
<dbReference type="GO" id="GO:0004867">
    <property type="term" value="F:serine-type endopeptidase inhibitor activity"/>
    <property type="evidence" value="ECO:0007669"/>
    <property type="project" value="UniProtKB-KW"/>
</dbReference>
<dbReference type="SUPFAM" id="SSF55399">
    <property type="entry name" value="Subtilisin inhibitor"/>
    <property type="match status" value="1"/>
</dbReference>
<keyword evidence="3" id="KW-0964">Secreted</keyword>
<evidence type="ECO:0000313" key="9">
    <source>
        <dbReference type="EMBL" id="PHQ50578.1"/>
    </source>
</evidence>
<evidence type="ECO:0000256" key="6">
    <source>
        <dbReference type="ARBA" id="ARBA00023157"/>
    </source>
</evidence>
<feature type="domain" description="Subtilisin inhibitor" evidence="8">
    <location>
        <begin position="49"/>
        <end position="121"/>
    </location>
</feature>
<dbReference type="AlphaFoldDB" id="A0A2G1XH61"/>
<evidence type="ECO:0000256" key="3">
    <source>
        <dbReference type="ARBA" id="ARBA00022525"/>
    </source>
</evidence>
<reference evidence="9 10" key="1">
    <citation type="journal article" date="2017" name="Biochemistry">
        <title>Identification of the Biosynthetic Pathway for the Antibiotic Bicyclomycin.</title>
        <authorList>
            <person name="Patteson J."/>
            <person name="Cai W."/>
            <person name="Johnson R.A."/>
            <person name="Santa Maria K."/>
            <person name="Li B."/>
        </authorList>
    </citation>
    <scope>NUCLEOTIDE SEQUENCE [LARGE SCALE GENOMIC DNA]</scope>
    <source>
        <strain evidence="9 10">ATCC 21532</strain>
    </source>
</reference>